<protein>
    <submittedName>
        <fullName evidence="2">Uncharacterized protein</fullName>
    </submittedName>
</protein>
<evidence type="ECO:0000313" key="2">
    <source>
        <dbReference type="EMBL" id="REF68744.1"/>
    </source>
</evidence>
<keyword evidence="1" id="KW-1133">Transmembrane helix</keyword>
<gene>
    <name evidence="2" type="ORF">BDD41_3816</name>
</gene>
<dbReference type="RefSeq" id="WP_208861648.1">
    <property type="nucleotide sequence ID" value="NZ_CP038197.1"/>
</dbReference>
<comment type="caution">
    <text evidence="2">The sequence shown here is derived from an EMBL/GenBank/DDBJ whole genome shotgun (WGS) entry which is preliminary data.</text>
</comment>
<name>A0A3D9XEB0_PARVE</name>
<accession>A0A3D9XEB0</accession>
<sequence>MPLAAAMNSLGSLAFILLVAHTTAYQEANWPAGRVVHVRDWVVHAAYALGAALLWLTLVPARDARRRVLLAIWFPRACWALLLVGIVVLPMFFPLEP</sequence>
<reference evidence="2 3" key="1">
    <citation type="submission" date="2018-08" db="EMBL/GenBank/DDBJ databases">
        <title>Genomic Encyclopedia of Archaeal and Bacterial Type Strains, Phase II (KMG-II): from individual species to whole genera.</title>
        <authorList>
            <person name="Goeker M."/>
        </authorList>
    </citation>
    <scope>NUCLEOTIDE SEQUENCE [LARGE SCALE GENOMIC DNA]</scope>
    <source>
        <strain evidence="2 3">DSM 17099</strain>
    </source>
</reference>
<keyword evidence="1" id="KW-0472">Membrane</keyword>
<keyword evidence="1" id="KW-0812">Transmembrane</keyword>
<dbReference type="AlphaFoldDB" id="A0A3D9XEB0"/>
<evidence type="ECO:0000313" key="3">
    <source>
        <dbReference type="Proteomes" id="UP000256941"/>
    </source>
</evidence>
<feature type="transmembrane region" description="Helical" evidence="1">
    <location>
        <begin position="42"/>
        <end position="61"/>
    </location>
</feature>
<organism evidence="2 3">
    <name type="scientific">Paracoccus versutus</name>
    <name type="common">Thiobacillus versutus</name>
    <dbReference type="NCBI Taxonomy" id="34007"/>
    <lineage>
        <taxon>Bacteria</taxon>
        <taxon>Pseudomonadati</taxon>
        <taxon>Pseudomonadota</taxon>
        <taxon>Alphaproteobacteria</taxon>
        <taxon>Rhodobacterales</taxon>
        <taxon>Paracoccaceae</taxon>
        <taxon>Paracoccus</taxon>
    </lineage>
</organism>
<proteinExistence type="predicted"/>
<dbReference type="Proteomes" id="UP000256941">
    <property type="component" value="Unassembled WGS sequence"/>
</dbReference>
<dbReference type="EMBL" id="QTUJ01000003">
    <property type="protein sequence ID" value="REF68744.1"/>
    <property type="molecule type" value="Genomic_DNA"/>
</dbReference>
<feature type="transmembrane region" description="Helical" evidence="1">
    <location>
        <begin position="73"/>
        <end position="93"/>
    </location>
</feature>
<evidence type="ECO:0000256" key="1">
    <source>
        <dbReference type="SAM" id="Phobius"/>
    </source>
</evidence>